<proteinExistence type="inferred from homology"/>
<feature type="transmembrane region" description="Helical" evidence="11">
    <location>
        <begin position="294"/>
        <end position="317"/>
    </location>
</feature>
<dbReference type="GO" id="GO:0016301">
    <property type="term" value="F:kinase activity"/>
    <property type="evidence" value="ECO:0007669"/>
    <property type="project" value="UniProtKB-KW"/>
</dbReference>
<dbReference type="GO" id="GO:0012505">
    <property type="term" value="C:endomembrane system"/>
    <property type="evidence" value="ECO:0007669"/>
    <property type="project" value="UniProtKB-SubCell"/>
</dbReference>
<evidence type="ECO:0000256" key="9">
    <source>
        <dbReference type="ARBA" id="ARBA00023136"/>
    </source>
</evidence>
<keyword evidence="12" id="KW-0808">Transferase</keyword>
<keyword evidence="5 11" id="KW-0812">Transmembrane</keyword>
<dbReference type="Proteomes" id="UP000288805">
    <property type="component" value="Unassembled WGS sequence"/>
</dbReference>
<evidence type="ECO:0000256" key="7">
    <source>
        <dbReference type="ARBA" id="ARBA00022737"/>
    </source>
</evidence>
<keyword evidence="4" id="KW-0433">Leucine-rich repeat</keyword>
<evidence type="ECO:0000313" key="13">
    <source>
        <dbReference type="Proteomes" id="UP000288805"/>
    </source>
</evidence>
<evidence type="ECO:0000256" key="11">
    <source>
        <dbReference type="SAM" id="Phobius"/>
    </source>
</evidence>
<dbReference type="InterPro" id="IPR001611">
    <property type="entry name" value="Leu-rich_rpt"/>
</dbReference>
<comment type="caution">
    <text evidence="12">The sequence shown here is derived from an EMBL/GenBank/DDBJ whole genome shotgun (WGS) entry which is preliminary data.</text>
</comment>
<dbReference type="InterPro" id="IPR051502">
    <property type="entry name" value="RLP_Defense_Trigger"/>
</dbReference>
<gene>
    <name evidence="12" type="primary">CLV1_1</name>
    <name evidence="12" type="ORF">CK203_053576</name>
</gene>
<dbReference type="PRINTS" id="PR00019">
    <property type="entry name" value="LEURICHRPT"/>
</dbReference>
<dbReference type="PANTHER" id="PTHR48062">
    <property type="entry name" value="RECEPTOR-LIKE PROTEIN 14"/>
    <property type="match status" value="1"/>
</dbReference>
<keyword evidence="6" id="KW-0732">Signal</keyword>
<dbReference type="AlphaFoldDB" id="A0A438HI67"/>
<evidence type="ECO:0000256" key="6">
    <source>
        <dbReference type="ARBA" id="ARBA00022729"/>
    </source>
</evidence>
<keyword evidence="12" id="KW-0418">Kinase</keyword>
<evidence type="ECO:0000256" key="3">
    <source>
        <dbReference type="ARBA" id="ARBA00022475"/>
    </source>
</evidence>
<dbReference type="GO" id="GO:0005886">
    <property type="term" value="C:plasma membrane"/>
    <property type="evidence" value="ECO:0007669"/>
    <property type="project" value="UniProtKB-SubCell"/>
</dbReference>
<evidence type="ECO:0000256" key="2">
    <source>
        <dbReference type="ARBA" id="ARBA00009592"/>
    </source>
</evidence>
<organism evidence="12 13">
    <name type="scientific">Vitis vinifera</name>
    <name type="common">Grape</name>
    <dbReference type="NCBI Taxonomy" id="29760"/>
    <lineage>
        <taxon>Eukaryota</taxon>
        <taxon>Viridiplantae</taxon>
        <taxon>Streptophyta</taxon>
        <taxon>Embryophyta</taxon>
        <taxon>Tracheophyta</taxon>
        <taxon>Spermatophyta</taxon>
        <taxon>Magnoliopsida</taxon>
        <taxon>eudicotyledons</taxon>
        <taxon>Gunneridae</taxon>
        <taxon>Pentapetalae</taxon>
        <taxon>rosids</taxon>
        <taxon>Vitales</taxon>
        <taxon>Vitaceae</taxon>
        <taxon>Viteae</taxon>
        <taxon>Vitis</taxon>
    </lineage>
</organism>
<comment type="subcellular location">
    <subcellularLocation>
        <location evidence="1">Cell membrane</location>
    </subcellularLocation>
    <subcellularLocation>
        <location evidence="10">Endomembrane system</location>
        <topology evidence="10">Single-pass membrane protein</topology>
    </subcellularLocation>
</comment>
<name>A0A438HI67_VITVI</name>
<sequence>MSGEMPNWIGNTTLRMLAMGNNSFKGQLPCEVVALKFFDISHNALSGSLPSCEYPQFLEHLHLQGNRFTGVIPEDFLNSLSLLTLDIRDNSLNGSIPSQLWHFQPKNSSAWRKPFKWPDSKSPMPIDQISLMDLSNNSFSGSILGYLDRYFYINGDIYDEQDEVEFVTKYRSGSYKGDILNFMSGLDLSRNNLTSEIPHELGNLSSLHALNLSHNELQAPSRKAVFTVVHNNFSGRVPDLKQQFGTFDETSYDGNPFLCGPLLKKKCSINPELPYSPVALSDMKEVKWYDIDRVVFSASFAAAYITILLAFATALYVNPIGVGETPSIRFHFNSLTDALCNGLSLSPSLNHSRKSYLEVTSQRLARGKLVHFHGWKSLALPSVGPEGTLPENRLPRGTISHEKNGVCEISQTLKRVAKSFRNNKLNSQGCEVGFHLEVPSFLLAVYVGHLQEEIHPTVQKGCGITSQQKGDFAALCKMLPSAWSDWLVMAATSSFQLRIVHRLKHWIVDFLRFEMVYSMHHLDFRKCPKSGCYECHQEYALWQILFAISPCNPDLLLANDF</sequence>
<protein>
    <submittedName>
        <fullName evidence="12">Receptor protein kinase CLAVATA1</fullName>
    </submittedName>
</protein>
<dbReference type="PANTHER" id="PTHR48062:SF52">
    <property type="entry name" value="RECEPTOR-LIKE PROTEIN 8-RELATED"/>
    <property type="match status" value="1"/>
</dbReference>
<evidence type="ECO:0000256" key="4">
    <source>
        <dbReference type="ARBA" id="ARBA00022614"/>
    </source>
</evidence>
<dbReference type="Pfam" id="PF00560">
    <property type="entry name" value="LRR_1"/>
    <property type="match status" value="3"/>
</dbReference>
<keyword evidence="12" id="KW-0675">Receptor</keyword>
<dbReference type="Gene3D" id="3.80.10.10">
    <property type="entry name" value="Ribonuclease Inhibitor"/>
    <property type="match status" value="1"/>
</dbReference>
<evidence type="ECO:0000256" key="10">
    <source>
        <dbReference type="ARBA" id="ARBA00037847"/>
    </source>
</evidence>
<keyword evidence="9 11" id="KW-0472">Membrane</keyword>
<evidence type="ECO:0000313" key="12">
    <source>
        <dbReference type="EMBL" id="RVW84151.1"/>
    </source>
</evidence>
<reference evidence="12 13" key="1">
    <citation type="journal article" date="2018" name="PLoS Genet.">
        <title>Population sequencing reveals clonal diversity and ancestral inbreeding in the grapevine cultivar Chardonnay.</title>
        <authorList>
            <person name="Roach M.J."/>
            <person name="Johnson D.L."/>
            <person name="Bohlmann J."/>
            <person name="van Vuuren H.J."/>
            <person name="Jones S.J."/>
            <person name="Pretorius I.S."/>
            <person name="Schmidt S.A."/>
            <person name="Borneman A.R."/>
        </authorList>
    </citation>
    <scope>NUCLEOTIDE SEQUENCE [LARGE SCALE GENOMIC DNA]</scope>
    <source>
        <strain evidence="13">cv. Chardonnay</strain>
        <tissue evidence="12">Leaf</tissue>
    </source>
</reference>
<evidence type="ECO:0000256" key="1">
    <source>
        <dbReference type="ARBA" id="ARBA00004236"/>
    </source>
</evidence>
<accession>A0A438HI67</accession>
<keyword evidence="8 11" id="KW-1133">Transmembrane helix</keyword>
<evidence type="ECO:0000256" key="8">
    <source>
        <dbReference type="ARBA" id="ARBA00022989"/>
    </source>
</evidence>
<keyword evidence="3" id="KW-1003">Cell membrane</keyword>
<dbReference type="InterPro" id="IPR032675">
    <property type="entry name" value="LRR_dom_sf"/>
</dbReference>
<comment type="similarity">
    <text evidence="2">Belongs to the RLP family.</text>
</comment>
<dbReference type="SUPFAM" id="SSF52058">
    <property type="entry name" value="L domain-like"/>
    <property type="match status" value="1"/>
</dbReference>
<dbReference type="Pfam" id="PF13516">
    <property type="entry name" value="LRR_6"/>
    <property type="match status" value="1"/>
</dbReference>
<dbReference type="EMBL" id="QGNW01000219">
    <property type="protein sequence ID" value="RVW84151.1"/>
    <property type="molecule type" value="Genomic_DNA"/>
</dbReference>
<keyword evidence="7" id="KW-0677">Repeat</keyword>
<evidence type="ECO:0000256" key="5">
    <source>
        <dbReference type="ARBA" id="ARBA00022692"/>
    </source>
</evidence>